<feature type="transmembrane region" description="Helical" evidence="1">
    <location>
        <begin position="30"/>
        <end position="48"/>
    </location>
</feature>
<keyword evidence="1" id="KW-0812">Transmembrane</keyword>
<sequence>MSGQQIRQQMDQDPDSVLLRSGPVIDATGLLLLISTITVFLLPLFIYFPPVPPSQRDALLETHSPIGVKHSKSKKKTTTTSPSKITIDQLWIYPVKSCKGIQLTSSKVLPYGLEFDRLYTFAQLKSPFPLSTNPSSAEDKLQPQESWEFITQRQFPLLATLTVELFSPDPVKARGKPLYSDASIKDSFLLISFPWQEPGLRGVVSWVAAKLARGRGAVPQKQLVLPVSFPSQDEIESQGYEREEVRIWKDVVSALNMEKDLPRELALYLGVSNRLGLFRVDPGRLREVHRCAPGREEAGYQPVTGFQDAYPLHLLNLSSIRDFSVKITKDENLEQDLDARRFRANIIVDGPEENNPPYDEETWKKVGFKMSNDAEGGKSKPAAATFHVSCRTVRCKMPNVNQDSGFRHPVEPDRSLRKLRDVDEGARLKGCLGMQLTPLFDGEEKLESWVEVGMSVEVGERGGHRYINQ</sequence>
<feature type="domain" description="MOSC" evidence="2">
    <location>
        <begin position="283"/>
        <end position="459"/>
    </location>
</feature>
<dbReference type="InterPro" id="IPR011037">
    <property type="entry name" value="Pyrv_Knase-like_insert_dom_sf"/>
</dbReference>
<reference evidence="3 4" key="1">
    <citation type="journal article" date="2023" name="bioRxiv">
        <title>High-quality genome assemblies of four members of thePodospora anserinaspecies complex.</title>
        <authorList>
            <person name="Ament-Velasquez S.L."/>
            <person name="Vogan A.A."/>
            <person name="Wallerman O."/>
            <person name="Hartmann F."/>
            <person name="Gautier V."/>
            <person name="Silar P."/>
            <person name="Giraud T."/>
            <person name="Johannesson H."/>
        </authorList>
    </citation>
    <scope>NUCLEOTIDE SEQUENCE [LARGE SCALE GENOMIC DNA]</scope>
    <source>
        <strain evidence="3 4">CBS 112042</strain>
    </source>
</reference>
<comment type="caution">
    <text evidence="3">The sequence shown here is derived from an EMBL/GenBank/DDBJ whole genome shotgun (WGS) entry which is preliminary data.</text>
</comment>
<dbReference type="RefSeq" id="XP_062729335.1">
    <property type="nucleotide sequence ID" value="XM_062880805.1"/>
</dbReference>
<evidence type="ECO:0000256" key="1">
    <source>
        <dbReference type="SAM" id="Phobius"/>
    </source>
</evidence>
<proteinExistence type="predicted"/>
<dbReference type="Proteomes" id="UP001322138">
    <property type="component" value="Unassembled WGS sequence"/>
</dbReference>
<dbReference type="InterPro" id="IPR005302">
    <property type="entry name" value="MoCF_Sase_C"/>
</dbReference>
<protein>
    <recommendedName>
        <fullName evidence="2">MOSC domain-containing protein</fullName>
    </recommendedName>
</protein>
<accession>A0ABR0FB79</accession>
<dbReference type="PANTHER" id="PTHR14237:SF23">
    <property type="entry name" value="MOSC DOMAIN PROTEIN (AFU_ORTHOLOGUE AFUA_7G05900)"/>
    <property type="match status" value="1"/>
</dbReference>
<dbReference type="InterPro" id="IPR005303">
    <property type="entry name" value="MOCOS_middle"/>
</dbReference>
<dbReference type="GeneID" id="87900287"/>
<dbReference type="EMBL" id="JAFFGZ010000008">
    <property type="protein sequence ID" value="KAK4640359.1"/>
    <property type="molecule type" value="Genomic_DNA"/>
</dbReference>
<evidence type="ECO:0000313" key="4">
    <source>
        <dbReference type="Proteomes" id="UP001322138"/>
    </source>
</evidence>
<dbReference type="Pfam" id="PF03476">
    <property type="entry name" value="MOSC_N"/>
    <property type="match status" value="1"/>
</dbReference>
<keyword evidence="1" id="KW-0472">Membrane</keyword>
<keyword evidence="4" id="KW-1185">Reference proteome</keyword>
<evidence type="ECO:0000313" key="3">
    <source>
        <dbReference type="EMBL" id="KAK4640359.1"/>
    </source>
</evidence>
<organism evidence="3 4">
    <name type="scientific">Podospora bellae-mahoneyi</name>
    <dbReference type="NCBI Taxonomy" id="2093777"/>
    <lineage>
        <taxon>Eukaryota</taxon>
        <taxon>Fungi</taxon>
        <taxon>Dikarya</taxon>
        <taxon>Ascomycota</taxon>
        <taxon>Pezizomycotina</taxon>
        <taxon>Sordariomycetes</taxon>
        <taxon>Sordariomycetidae</taxon>
        <taxon>Sordariales</taxon>
        <taxon>Podosporaceae</taxon>
        <taxon>Podospora</taxon>
    </lineage>
</organism>
<keyword evidence="1" id="KW-1133">Transmembrane helix</keyword>
<evidence type="ECO:0000259" key="2">
    <source>
        <dbReference type="PROSITE" id="PS51340"/>
    </source>
</evidence>
<dbReference type="SUPFAM" id="SSF50800">
    <property type="entry name" value="PK beta-barrel domain-like"/>
    <property type="match status" value="1"/>
</dbReference>
<dbReference type="Pfam" id="PF03473">
    <property type="entry name" value="MOSC"/>
    <property type="match status" value="1"/>
</dbReference>
<gene>
    <name evidence="3" type="ORF">QC761_603570</name>
</gene>
<dbReference type="PANTHER" id="PTHR14237">
    <property type="entry name" value="MOLYBDOPTERIN COFACTOR SULFURASE MOSC"/>
    <property type="match status" value="1"/>
</dbReference>
<dbReference type="PROSITE" id="PS51340">
    <property type="entry name" value="MOSC"/>
    <property type="match status" value="1"/>
</dbReference>
<name>A0ABR0FB79_9PEZI</name>